<feature type="transmembrane region" description="Helical" evidence="1">
    <location>
        <begin position="299"/>
        <end position="318"/>
    </location>
</feature>
<dbReference type="InterPro" id="IPR013783">
    <property type="entry name" value="Ig-like_fold"/>
</dbReference>
<evidence type="ECO:0000256" key="2">
    <source>
        <dbReference type="SAM" id="SignalP"/>
    </source>
</evidence>
<feature type="chain" id="PRO_5045825335" description="WxL Interacting Protein peptidoglycan binding domain-containing protein" evidence="2">
    <location>
        <begin position="26"/>
        <end position="354"/>
    </location>
</feature>
<gene>
    <name evidence="4" type="ORF">GCM10010170_066840</name>
</gene>
<protein>
    <recommendedName>
        <fullName evidence="3">WxL Interacting Protein peptidoglycan binding domain-containing protein</fullName>
    </recommendedName>
</protein>
<dbReference type="EMBL" id="BAAARV010000066">
    <property type="protein sequence ID" value="GAA2367464.1"/>
    <property type="molecule type" value="Genomic_DNA"/>
</dbReference>
<dbReference type="Pfam" id="PF06030">
    <property type="entry name" value="WxLIP_PGBD"/>
    <property type="match status" value="1"/>
</dbReference>
<keyword evidence="5" id="KW-1185">Reference proteome</keyword>
<organism evidence="4 5">
    <name type="scientific">Dactylosporangium salmoneum</name>
    <dbReference type="NCBI Taxonomy" id="53361"/>
    <lineage>
        <taxon>Bacteria</taxon>
        <taxon>Bacillati</taxon>
        <taxon>Actinomycetota</taxon>
        <taxon>Actinomycetes</taxon>
        <taxon>Micromonosporales</taxon>
        <taxon>Micromonosporaceae</taxon>
        <taxon>Dactylosporangium</taxon>
    </lineage>
</organism>
<sequence>MTKRTAASACAGLILLALLPAPASAAPVVPARLDDSVSWGVTPAVNTFGSGRAHFDYTLDAGASLSDAMVVANHSAKAITLRVYASDAFTTHNGGIDLLPTGAKSTDVGIWVKAESDSVTLQPGQSATVPFTLSVPTNATPGDHSGGLVTTLVDEAGANGVRVEHRLGSRVYVRVNGALHPALTVADIHADYSGTINPAGTGSVRVSYTVRNTGNVRLSAGQSVTVEGPFGLLSRDAAVANLPEILPGNALTNTVTVTGVWPATRMTAQIKLTPVASGGSKPVPTNPESGSASLWAPPWGQLIVLVVIAGLVVGVITLRRRQKRRMDAVVAAAVAKALKESQGSKEAKTAADPA</sequence>
<feature type="domain" description="WxL Interacting Protein peptidoglycan binding" evidence="3">
    <location>
        <begin position="53"/>
        <end position="148"/>
    </location>
</feature>
<proteinExistence type="predicted"/>
<name>A0ABN3H254_9ACTN</name>
<keyword evidence="1" id="KW-0812">Transmembrane</keyword>
<dbReference type="InterPro" id="IPR010317">
    <property type="entry name" value="WxLIP_PGBD"/>
</dbReference>
<evidence type="ECO:0000313" key="4">
    <source>
        <dbReference type="EMBL" id="GAA2367464.1"/>
    </source>
</evidence>
<comment type="caution">
    <text evidence="4">The sequence shown here is derived from an EMBL/GenBank/DDBJ whole genome shotgun (WGS) entry which is preliminary data.</text>
</comment>
<keyword evidence="1" id="KW-1133">Transmembrane helix</keyword>
<accession>A0ABN3H254</accession>
<feature type="signal peptide" evidence="2">
    <location>
        <begin position="1"/>
        <end position="25"/>
    </location>
</feature>
<keyword evidence="2" id="KW-0732">Signal</keyword>
<keyword evidence="1" id="KW-0472">Membrane</keyword>
<evidence type="ECO:0000313" key="5">
    <source>
        <dbReference type="Proteomes" id="UP001501444"/>
    </source>
</evidence>
<dbReference type="RefSeq" id="WP_344616560.1">
    <property type="nucleotide sequence ID" value="NZ_BAAARV010000066.1"/>
</dbReference>
<dbReference type="Proteomes" id="UP001501444">
    <property type="component" value="Unassembled WGS sequence"/>
</dbReference>
<reference evidence="4 5" key="1">
    <citation type="journal article" date="2019" name="Int. J. Syst. Evol. Microbiol.">
        <title>The Global Catalogue of Microorganisms (GCM) 10K type strain sequencing project: providing services to taxonomists for standard genome sequencing and annotation.</title>
        <authorList>
            <consortium name="The Broad Institute Genomics Platform"/>
            <consortium name="The Broad Institute Genome Sequencing Center for Infectious Disease"/>
            <person name="Wu L."/>
            <person name="Ma J."/>
        </authorList>
    </citation>
    <scope>NUCLEOTIDE SEQUENCE [LARGE SCALE GENOMIC DNA]</scope>
    <source>
        <strain evidence="4 5">JCM 3272</strain>
    </source>
</reference>
<dbReference type="Gene3D" id="2.60.40.10">
    <property type="entry name" value="Immunoglobulins"/>
    <property type="match status" value="1"/>
</dbReference>
<evidence type="ECO:0000256" key="1">
    <source>
        <dbReference type="SAM" id="Phobius"/>
    </source>
</evidence>
<evidence type="ECO:0000259" key="3">
    <source>
        <dbReference type="Pfam" id="PF06030"/>
    </source>
</evidence>